<protein>
    <submittedName>
        <fullName evidence="2">Uncharacterized protein</fullName>
    </submittedName>
</protein>
<gene>
    <name evidence="2" type="ORF">NCTC11401_00713</name>
    <name evidence="1" type="ORF">SAMN05421777_12737</name>
</gene>
<accession>A0A377GGM2</accession>
<dbReference type="Proteomes" id="UP000254374">
    <property type="component" value="Unassembled WGS sequence"/>
</dbReference>
<reference evidence="2 4" key="2">
    <citation type="submission" date="2018-06" db="EMBL/GenBank/DDBJ databases">
        <authorList>
            <consortium name="Pathogen Informatics"/>
            <person name="Doyle S."/>
        </authorList>
    </citation>
    <scope>NUCLEOTIDE SEQUENCE [LARGE SCALE GENOMIC DNA]</scope>
    <source>
        <strain evidence="2 4">NCTC11401</strain>
    </source>
</reference>
<sequence length="165" mass="19259">MYSYLKIIILALIIFVIGVTAGVHFHRSIHEYTEEIWHKLSREQITEEVHFCPPPNIVQKHQYDPEAFQVEKLYWQMEYQGWKAPESIGFMQALINSNNNLICYYQWPSPKDKGTYLWMTIHLSPSVNQSVKPYGVYWTIQKEEKQALCNSGINACGITLSESTK</sequence>
<name>A0A377GGM2_9GAMM</name>
<dbReference type="AlphaFoldDB" id="A0A377GGM2"/>
<evidence type="ECO:0000313" key="1">
    <source>
        <dbReference type="EMBL" id="SIR82720.1"/>
    </source>
</evidence>
<dbReference type="Proteomes" id="UP000186808">
    <property type="component" value="Unassembled WGS sequence"/>
</dbReference>
<proteinExistence type="predicted"/>
<evidence type="ECO:0000313" key="3">
    <source>
        <dbReference type="Proteomes" id="UP000186808"/>
    </source>
</evidence>
<dbReference type="RefSeq" id="WP_058467646.1">
    <property type="nucleotide sequence ID" value="NZ_CAAAIX010000028.1"/>
</dbReference>
<evidence type="ECO:0000313" key="2">
    <source>
        <dbReference type="EMBL" id="STO23908.1"/>
    </source>
</evidence>
<dbReference type="OrthoDB" id="5650938at2"/>
<keyword evidence="3" id="KW-1185">Reference proteome</keyword>
<evidence type="ECO:0000313" key="4">
    <source>
        <dbReference type="Proteomes" id="UP000254374"/>
    </source>
</evidence>
<dbReference type="EMBL" id="FTNL01000027">
    <property type="protein sequence ID" value="SIR82720.1"/>
    <property type="molecule type" value="Genomic_DNA"/>
</dbReference>
<dbReference type="EMBL" id="UGGV01000001">
    <property type="protein sequence ID" value="STO23908.1"/>
    <property type="molecule type" value="Genomic_DNA"/>
</dbReference>
<reference evidence="1 3" key="1">
    <citation type="submission" date="2017-01" db="EMBL/GenBank/DDBJ databases">
        <authorList>
            <person name="Varghese N."/>
            <person name="Submissions S."/>
        </authorList>
    </citation>
    <scope>NUCLEOTIDE SEQUENCE [LARGE SCALE GENOMIC DNA]</scope>
    <source>
        <strain evidence="1 3">ATCC 33342</strain>
    </source>
</reference>
<organism evidence="2 4">
    <name type="scientific">Fluoribacter gormanii</name>
    <dbReference type="NCBI Taxonomy" id="464"/>
    <lineage>
        <taxon>Bacteria</taxon>
        <taxon>Pseudomonadati</taxon>
        <taxon>Pseudomonadota</taxon>
        <taxon>Gammaproteobacteria</taxon>
        <taxon>Legionellales</taxon>
        <taxon>Legionellaceae</taxon>
        <taxon>Fluoribacter</taxon>
    </lineage>
</organism>